<dbReference type="Proteomes" id="UP000026915">
    <property type="component" value="Chromosome 7"/>
</dbReference>
<gene>
    <name evidence="3" type="ORF">TCM_030765</name>
</gene>
<dbReference type="Pfam" id="PF00646">
    <property type="entry name" value="F-box"/>
    <property type="match status" value="1"/>
</dbReference>
<dbReference type="OMA" id="PAKNEYH"/>
<dbReference type="eggNOG" id="ENOG502QQSC">
    <property type="taxonomic scope" value="Eukaryota"/>
</dbReference>
<dbReference type="HOGENOM" id="CLU_043734_0_0_1"/>
<dbReference type="PANTHER" id="PTHR35546">
    <property type="entry name" value="F-BOX PROTEIN INTERACTION DOMAIN PROTEIN-RELATED"/>
    <property type="match status" value="1"/>
</dbReference>
<evidence type="ECO:0000313" key="4">
    <source>
        <dbReference type="Proteomes" id="UP000026915"/>
    </source>
</evidence>
<dbReference type="CDD" id="cd22157">
    <property type="entry name" value="F-box_AtFBW1-like"/>
    <property type="match status" value="1"/>
</dbReference>
<dbReference type="InterPro" id="IPR013187">
    <property type="entry name" value="F-box-assoc_dom_typ3"/>
</dbReference>
<dbReference type="InterPro" id="IPR001810">
    <property type="entry name" value="F-box_dom"/>
</dbReference>
<name>A0A061FCK9_THECC</name>
<feature type="domain" description="F-box" evidence="1">
    <location>
        <begin position="69"/>
        <end position="102"/>
    </location>
</feature>
<protein>
    <submittedName>
        <fullName evidence="3">F-box family protein</fullName>
    </submittedName>
</protein>
<dbReference type="STRING" id="3641.A0A061FCK9"/>
<dbReference type="InParanoid" id="A0A061FCK9"/>
<evidence type="ECO:0000259" key="2">
    <source>
        <dbReference type="Pfam" id="PF08268"/>
    </source>
</evidence>
<reference evidence="3 4" key="1">
    <citation type="journal article" date="2013" name="Genome Biol.">
        <title>The genome sequence of the most widely cultivated cacao type and its use to identify candidate genes regulating pod color.</title>
        <authorList>
            <person name="Motamayor J.C."/>
            <person name="Mockaitis K."/>
            <person name="Schmutz J."/>
            <person name="Haiminen N."/>
            <person name="Iii D.L."/>
            <person name="Cornejo O."/>
            <person name="Findley S.D."/>
            <person name="Zheng P."/>
            <person name="Utro F."/>
            <person name="Royaert S."/>
            <person name="Saski C."/>
            <person name="Jenkins J."/>
            <person name="Podicheti R."/>
            <person name="Zhao M."/>
            <person name="Scheffler B.E."/>
            <person name="Stack J.C."/>
            <person name="Feltus F.A."/>
            <person name="Mustiga G.M."/>
            <person name="Amores F."/>
            <person name="Phillips W."/>
            <person name="Marelli J.P."/>
            <person name="May G.D."/>
            <person name="Shapiro H."/>
            <person name="Ma J."/>
            <person name="Bustamante C.D."/>
            <person name="Schnell R.J."/>
            <person name="Main D."/>
            <person name="Gilbert D."/>
            <person name="Parida L."/>
            <person name="Kuhn D.N."/>
        </authorList>
    </citation>
    <scope>NUCLEOTIDE SEQUENCE [LARGE SCALE GENOMIC DNA]</scope>
    <source>
        <strain evidence="4">cv. Matina 1-6</strain>
    </source>
</reference>
<dbReference type="Pfam" id="PF08268">
    <property type="entry name" value="FBA_3"/>
    <property type="match status" value="1"/>
</dbReference>
<dbReference type="Gramene" id="EOY12194">
    <property type="protein sequence ID" value="EOY12194"/>
    <property type="gene ID" value="TCM_030765"/>
</dbReference>
<keyword evidence="4" id="KW-1185">Reference proteome</keyword>
<evidence type="ECO:0000313" key="3">
    <source>
        <dbReference type="EMBL" id="EOY12194.1"/>
    </source>
</evidence>
<proteinExistence type="predicted"/>
<dbReference type="EMBL" id="CM001885">
    <property type="protein sequence ID" value="EOY12194.1"/>
    <property type="molecule type" value="Genomic_DNA"/>
</dbReference>
<evidence type="ECO:0000259" key="1">
    <source>
        <dbReference type="Pfam" id="PF00646"/>
    </source>
</evidence>
<feature type="domain" description="F-box associated beta-propeller type 3" evidence="2">
    <location>
        <begin position="148"/>
        <end position="318"/>
    </location>
</feature>
<accession>A0A061FCK9</accession>
<dbReference type="SUPFAM" id="SSF81383">
    <property type="entry name" value="F-box domain"/>
    <property type="match status" value="1"/>
</dbReference>
<dbReference type="PANTHER" id="PTHR35546:SF115">
    <property type="entry name" value="F-BOX DOMAIN-CONTAINING PROTEIN"/>
    <property type="match status" value="1"/>
</dbReference>
<dbReference type="AlphaFoldDB" id="A0A061FCK9"/>
<dbReference type="InterPro" id="IPR055290">
    <property type="entry name" value="At3g26010-like"/>
</dbReference>
<dbReference type="Gene3D" id="1.20.1280.50">
    <property type="match status" value="1"/>
</dbReference>
<dbReference type="InterPro" id="IPR036047">
    <property type="entry name" value="F-box-like_dom_sf"/>
</dbReference>
<sequence length="476" mass="54230">MDAACGLHYMSKQANFLALYHLSSNVYSFNLSLSQPHLFQQTLREREIRMTDNSENQTCSAEMVASNQDLLTEILLRLPVKSVFKSKCVSKRWVSLISDPQFAVKHIRLHVNLGPSGLYFYGSPFGFLNFDKDQNMLKVPSLSFLNASGIEILQSCNGLLLLLCRFSSAENNSGFTYCVCNPSTKSLGTVPLPNATANRSMAGINLAFDPPKSTRYKVICVLMNNLQDPIPNDNNLLHGEEGLNDIEHFVSPTYQIEIFSSETKAWTLSGGPFEAPHYTDFEHGVFWNGAIHWLSPTDVSLYFDVDSESLKTMTMPRMQTGPTGFWSSQRFPYFGECRGHLHLIEVDSISTPRFRVFEMKPDYSRWFVKYRVNLNNVASKFPEIARRYIDEFPNLAQNSPEDFQVQYYAYSILGVIRGEVEEDVELVLLLPGKIISHNPRLNTSKLLSSWRANNVYDCMQYKWYHVCHYVESLAGV</sequence>
<organism evidence="3 4">
    <name type="scientific">Theobroma cacao</name>
    <name type="common">Cacao</name>
    <name type="synonym">Cocoa</name>
    <dbReference type="NCBI Taxonomy" id="3641"/>
    <lineage>
        <taxon>Eukaryota</taxon>
        <taxon>Viridiplantae</taxon>
        <taxon>Streptophyta</taxon>
        <taxon>Embryophyta</taxon>
        <taxon>Tracheophyta</taxon>
        <taxon>Spermatophyta</taxon>
        <taxon>Magnoliopsida</taxon>
        <taxon>eudicotyledons</taxon>
        <taxon>Gunneridae</taxon>
        <taxon>Pentapetalae</taxon>
        <taxon>rosids</taxon>
        <taxon>malvids</taxon>
        <taxon>Malvales</taxon>
        <taxon>Malvaceae</taxon>
        <taxon>Byttnerioideae</taxon>
        <taxon>Theobroma</taxon>
    </lineage>
</organism>